<organism evidence="1 2">
    <name type="scientific">Paxillus rubicundulus Ve08.2h10</name>
    <dbReference type="NCBI Taxonomy" id="930991"/>
    <lineage>
        <taxon>Eukaryota</taxon>
        <taxon>Fungi</taxon>
        <taxon>Dikarya</taxon>
        <taxon>Basidiomycota</taxon>
        <taxon>Agaricomycotina</taxon>
        <taxon>Agaricomycetes</taxon>
        <taxon>Agaricomycetidae</taxon>
        <taxon>Boletales</taxon>
        <taxon>Paxilineae</taxon>
        <taxon>Paxillaceae</taxon>
        <taxon>Paxillus</taxon>
    </lineage>
</organism>
<sequence length="108" mass="12147">GAIELSPAWYQKGQVPYRHQPEVSAILKGSHADPGPQQWLQAGALQNAILLVTLMVMHPNLYASGREIFLKLATSTQDEDMQQIIPEWSTIYLVVLVIVNWATPFHRI</sequence>
<name>A0A0D0CJ48_9AGAM</name>
<dbReference type="InParanoid" id="A0A0D0CJ48"/>
<dbReference type="AlphaFoldDB" id="A0A0D0CJ48"/>
<dbReference type="Proteomes" id="UP000054538">
    <property type="component" value="Unassembled WGS sequence"/>
</dbReference>
<accession>A0A0D0CJ48</accession>
<feature type="non-terminal residue" evidence="1">
    <location>
        <position position="1"/>
    </location>
</feature>
<dbReference type="EMBL" id="KN828260">
    <property type="protein sequence ID" value="KIK75223.1"/>
    <property type="molecule type" value="Genomic_DNA"/>
</dbReference>
<dbReference type="HOGENOM" id="CLU_180949_0_0_1"/>
<reference evidence="1 2" key="1">
    <citation type="submission" date="2014-04" db="EMBL/GenBank/DDBJ databases">
        <authorList>
            <consortium name="DOE Joint Genome Institute"/>
            <person name="Kuo A."/>
            <person name="Kohler A."/>
            <person name="Jargeat P."/>
            <person name="Nagy L.G."/>
            <person name="Floudas D."/>
            <person name="Copeland A."/>
            <person name="Barry K.W."/>
            <person name="Cichocki N."/>
            <person name="Veneault-Fourrey C."/>
            <person name="LaButti K."/>
            <person name="Lindquist E.A."/>
            <person name="Lipzen A."/>
            <person name="Lundell T."/>
            <person name="Morin E."/>
            <person name="Murat C."/>
            <person name="Sun H."/>
            <person name="Tunlid A."/>
            <person name="Henrissat B."/>
            <person name="Grigoriev I.V."/>
            <person name="Hibbett D.S."/>
            <person name="Martin F."/>
            <person name="Nordberg H.P."/>
            <person name="Cantor M.N."/>
            <person name="Hua S.X."/>
        </authorList>
    </citation>
    <scope>NUCLEOTIDE SEQUENCE [LARGE SCALE GENOMIC DNA]</scope>
    <source>
        <strain evidence="1 2">Ve08.2h10</strain>
    </source>
</reference>
<evidence type="ECO:0000313" key="2">
    <source>
        <dbReference type="Proteomes" id="UP000054538"/>
    </source>
</evidence>
<protein>
    <submittedName>
        <fullName evidence="1">Uncharacterized protein</fullName>
    </submittedName>
</protein>
<keyword evidence="2" id="KW-1185">Reference proteome</keyword>
<evidence type="ECO:0000313" key="1">
    <source>
        <dbReference type="EMBL" id="KIK75223.1"/>
    </source>
</evidence>
<reference evidence="2" key="2">
    <citation type="submission" date="2015-01" db="EMBL/GenBank/DDBJ databases">
        <title>Evolutionary Origins and Diversification of the Mycorrhizal Mutualists.</title>
        <authorList>
            <consortium name="DOE Joint Genome Institute"/>
            <consortium name="Mycorrhizal Genomics Consortium"/>
            <person name="Kohler A."/>
            <person name="Kuo A."/>
            <person name="Nagy L.G."/>
            <person name="Floudas D."/>
            <person name="Copeland A."/>
            <person name="Barry K.W."/>
            <person name="Cichocki N."/>
            <person name="Veneault-Fourrey C."/>
            <person name="LaButti K."/>
            <person name="Lindquist E.A."/>
            <person name="Lipzen A."/>
            <person name="Lundell T."/>
            <person name="Morin E."/>
            <person name="Murat C."/>
            <person name="Riley R."/>
            <person name="Ohm R."/>
            <person name="Sun H."/>
            <person name="Tunlid A."/>
            <person name="Henrissat B."/>
            <person name="Grigoriev I.V."/>
            <person name="Hibbett D.S."/>
            <person name="Martin F."/>
        </authorList>
    </citation>
    <scope>NUCLEOTIDE SEQUENCE [LARGE SCALE GENOMIC DNA]</scope>
    <source>
        <strain evidence="2">Ve08.2h10</strain>
    </source>
</reference>
<gene>
    <name evidence="1" type="ORF">PAXRUDRAFT_173437</name>
</gene>
<proteinExistence type="predicted"/>